<dbReference type="Gene3D" id="1.10.443.10">
    <property type="entry name" value="Intergrase catalytic core"/>
    <property type="match status" value="1"/>
</dbReference>
<evidence type="ECO:0000256" key="4">
    <source>
        <dbReference type="ARBA" id="ARBA00023172"/>
    </source>
</evidence>
<dbReference type="InterPro" id="IPR004107">
    <property type="entry name" value="Integrase_SAM-like_N"/>
</dbReference>
<dbReference type="SUPFAM" id="SSF56349">
    <property type="entry name" value="DNA breaking-rejoining enzymes"/>
    <property type="match status" value="1"/>
</dbReference>
<dbReference type="GO" id="GO:0006310">
    <property type="term" value="P:DNA recombination"/>
    <property type="evidence" value="ECO:0007669"/>
    <property type="project" value="UniProtKB-KW"/>
</dbReference>
<organism evidence="9 10">
    <name type="scientific">Amycolatopsis balhimycina DSM 5908</name>
    <dbReference type="NCBI Taxonomy" id="1081091"/>
    <lineage>
        <taxon>Bacteria</taxon>
        <taxon>Bacillati</taxon>
        <taxon>Actinomycetota</taxon>
        <taxon>Actinomycetes</taxon>
        <taxon>Pseudonocardiales</taxon>
        <taxon>Pseudonocardiaceae</taxon>
        <taxon>Amycolatopsis</taxon>
    </lineage>
</organism>
<dbReference type="InterPro" id="IPR011010">
    <property type="entry name" value="DNA_brk_join_enz"/>
</dbReference>
<accession>A0A428VV50</accession>
<dbReference type="EMBL" id="QHHU01000132">
    <property type="protein sequence ID" value="RSM34649.1"/>
    <property type="molecule type" value="Genomic_DNA"/>
</dbReference>
<evidence type="ECO:0000313" key="9">
    <source>
        <dbReference type="EMBL" id="RSM34649.1"/>
    </source>
</evidence>
<proteinExistence type="inferred from homology"/>
<evidence type="ECO:0000259" key="7">
    <source>
        <dbReference type="PROSITE" id="PS51898"/>
    </source>
</evidence>
<protein>
    <submittedName>
        <fullName evidence="9">Site-specific integrase</fullName>
    </submittedName>
</protein>
<feature type="region of interest" description="Disordered" evidence="6">
    <location>
        <begin position="345"/>
        <end position="396"/>
    </location>
</feature>
<dbReference type="AlphaFoldDB" id="A0A428VV50"/>
<feature type="compositionally biased region" description="Gly residues" evidence="6">
    <location>
        <begin position="386"/>
        <end position="396"/>
    </location>
</feature>
<dbReference type="Gene3D" id="1.10.150.130">
    <property type="match status" value="1"/>
</dbReference>
<evidence type="ECO:0000256" key="3">
    <source>
        <dbReference type="ARBA" id="ARBA00023125"/>
    </source>
</evidence>
<dbReference type="PROSITE" id="PS51900">
    <property type="entry name" value="CB"/>
    <property type="match status" value="1"/>
</dbReference>
<keyword evidence="10" id="KW-1185">Reference proteome</keyword>
<dbReference type="InterPro" id="IPR010998">
    <property type="entry name" value="Integrase_recombinase_N"/>
</dbReference>
<dbReference type="Pfam" id="PF00589">
    <property type="entry name" value="Phage_integrase"/>
    <property type="match status" value="1"/>
</dbReference>
<dbReference type="GO" id="GO:0015074">
    <property type="term" value="P:DNA integration"/>
    <property type="evidence" value="ECO:0007669"/>
    <property type="project" value="UniProtKB-KW"/>
</dbReference>
<feature type="domain" description="Tyr recombinase" evidence="7">
    <location>
        <begin position="169"/>
        <end position="357"/>
    </location>
</feature>
<evidence type="ECO:0000256" key="5">
    <source>
        <dbReference type="PROSITE-ProRule" id="PRU01248"/>
    </source>
</evidence>
<dbReference type="PANTHER" id="PTHR30349">
    <property type="entry name" value="PHAGE INTEGRASE-RELATED"/>
    <property type="match status" value="1"/>
</dbReference>
<evidence type="ECO:0000259" key="8">
    <source>
        <dbReference type="PROSITE" id="PS51900"/>
    </source>
</evidence>
<evidence type="ECO:0000256" key="1">
    <source>
        <dbReference type="ARBA" id="ARBA00008857"/>
    </source>
</evidence>
<dbReference type="PANTHER" id="PTHR30349:SF64">
    <property type="entry name" value="PROPHAGE INTEGRASE INTD-RELATED"/>
    <property type="match status" value="1"/>
</dbReference>
<comment type="similarity">
    <text evidence="1">Belongs to the 'phage' integrase family.</text>
</comment>
<comment type="caution">
    <text evidence="9">The sequence shown here is derived from an EMBL/GenBank/DDBJ whole genome shotgun (WGS) entry which is preliminary data.</text>
</comment>
<dbReference type="InterPro" id="IPR058717">
    <property type="entry name" value="Phage_L5_Integrase_N"/>
</dbReference>
<dbReference type="InterPro" id="IPR002104">
    <property type="entry name" value="Integrase_catalytic"/>
</dbReference>
<dbReference type="PROSITE" id="PS51898">
    <property type="entry name" value="TYR_RECOMBINASE"/>
    <property type="match status" value="1"/>
</dbReference>
<dbReference type="Proteomes" id="UP000286716">
    <property type="component" value="Unassembled WGS sequence"/>
</dbReference>
<reference evidence="9 10" key="1">
    <citation type="submission" date="2018-05" db="EMBL/GenBank/DDBJ databases">
        <title>Evolution of GPA BGCs.</title>
        <authorList>
            <person name="Waglechner N."/>
            <person name="Wright G.D."/>
        </authorList>
    </citation>
    <scope>NUCLEOTIDE SEQUENCE [LARGE SCALE GENOMIC DNA]</scope>
    <source>
        <strain evidence="9 10">DSM 5908</strain>
    </source>
</reference>
<keyword evidence="4" id="KW-0233">DNA recombination</keyword>
<dbReference type="InterPro" id="IPR013762">
    <property type="entry name" value="Integrase-like_cat_sf"/>
</dbReference>
<dbReference type="InterPro" id="IPR044068">
    <property type="entry name" value="CB"/>
</dbReference>
<name>A0A428VV50_AMYBA</name>
<evidence type="ECO:0000313" key="10">
    <source>
        <dbReference type="Proteomes" id="UP000286716"/>
    </source>
</evidence>
<evidence type="ECO:0000256" key="6">
    <source>
        <dbReference type="SAM" id="MobiDB-lite"/>
    </source>
</evidence>
<dbReference type="GO" id="GO:0003677">
    <property type="term" value="F:DNA binding"/>
    <property type="evidence" value="ECO:0007669"/>
    <property type="project" value="UniProtKB-UniRule"/>
</dbReference>
<dbReference type="Pfam" id="PF14659">
    <property type="entry name" value="Phage_int_SAM_3"/>
    <property type="match status" value="1"/>
</dbReference>
<dbReference type="CDD" id="cd01189">
    <property type="entry name" value="INT_ICEBs1_C_like"/>
    <property type="match status" value="1"/>
</dbReference>
<evidence type="ECO:0000256" key="2">
    <source>
        <dbReference type="ARBA" id="ARBA00022908"/>
    </source>
</evidence>
<gene>
    <name evidence="9" type="ORF">DMA12_47405</name>
</gene>
<dbReference type="Pfam" id="PF26003">
    <property type="entry name" value="Integrase_N_phage"/>
    <property type="match status" value="1"/>
</dbReference>
<feature type="domain" description="Core-binding (CB)" evidence="8">
    <location>
        <begin position="67"/>
        <end position="147"/>
    </location>
</feature>
<sequence length="396" mass="44995">MANNRRDWGRIRRLPSGRWQARYPGPDGALRPAPVTFETRKQASDWLAEKRTEIIRDDWVDPDLGKVPFMAYASTWVAERKLSDTTRERYEGIVRNHFAPAFGDSTVAGIKEATVRRWRSDLLARKVGEPTVAKAYRLLRAIYNTAVEEDRIVKRNPCRIKGAGEDNSAERPVLTIRQVYAVADAMQPRYRMLILLATFASPRFGELAALRRRDVDLERREIRVLRSQAELRGGTKWKGPKSEAGKRRIAIPKAIVGELREHIARYAEPGADGLVFIGPQGGRLRRHNFRRLWVKAKKAAQIPDDVHFHDLRHSGNELAAESGATTRELMARMGHSTTRAALRYQRARRERDHSIADAMNRNIESARRRPQGKRARKRGRRRGEGHAGGTAGNTAA</sequence>
<keyword evidence="2" id="KW-0229">DNA integration</keyword>
<dbReference type="OrthoDB" id="1822491at2"/>
<feature type="compositionally biased region" description="Basic residues" evidence="6">
    <location>
        <begin position="368"/>
        <end position="383"/>
    </location>
</feature>
<keyword evidence="3 5" id="KW-0238">DNA-binding</keyword>
<dbReference type="InterPro" id="IPR050090">
    <property type="entry name" value="Tyrosine_recombinase_XerCD"/>
</dbReference>